<evidence type="ECO:0000313" key="3">
    <source>
        <dbReference type="Proteomes" id="UP000287144"/>
    </source>
</evidence>
<dbReference type="Proteomes" id="UP000287144">
    <property type="component" value="Unassembled WGS sequence"/>
</dbReference>
<feature type="transmembrane region" description="Helical" evidence="1">
    <location>
        <begin position="59"/>
        <end position="82"/>
    </location>
</feature>
<sequence length="83" mass="8975">MGNLLERLVNPNEEEGVLNCLAIWPWGACLACLAHGDTLQPDKDKSHNRRKASVPPAKAFIYITVACVCVCVCDTSMFLAALG</sequence>
<gene>
    <name evidence="2" type="ORF">CEP52_008528</name>
</gene>
<reference evidence="2 3" key="1">
    <citation type="submission" date="2017-06" db="EMBL/GenBank/DDBJ databases">
        <title>Comparative genomic analysis of Ambrosia Fusariam Clade fungi.</title>
        <authorList>
            <person name="Stajich J.E."/>
            <person name="Carrillo J."/>
            <person name="Kijimoto T."/>
            <person name="Eskalen A."/>
            <person name="O'Donnell K."/>
            <person name="Kasson M."/>
        </authorList>
    </citation>
    <scope>NUCLEOTIDE SEQUENCE [LARGE SCALE GENOMIC DNA]</scope>
    <source>
        <strain evidence="2 3">NRRL62579</strain>
    </source>
</reference>
<accession>A0A428THJ8</accession>
<keyword evidence="3" id="KW-1185">Reference proteome</keyword>
<keyword evidence="1" id="KW-0472">Membrane</keyword>
<keyword evidence="1" id="KW-0812">Transmembrane</keyword>
<dbReference type="EMBL" id="NKCK01000084">
    <property type="protein sequence ID" value="RSM01481.1"/>
    <property type="molecule type" value="Genomic_DNA"/>
</dbReference>
<evidence type="ECO:0000313" key="2">
    <source>
        <dbReference type="EMBL" id="RSM01481.1"/>
    </source>
</evidence>
<dbReference type="AlphaFoldDB" id="A0A428THJ8"/>
<keyword evidence="1" id="KW-1133">Transmembrane helix</keyword>
<proteinExistence type="predicted"/>
<name>A0A428THJ8_9HYPO</name>
<comment type="caution">
    <text evidence="2">The sequence shown here is derived from an EMBL/GenBank/DDBJ whole genome shotgun (WGS) entry which is preliminary data.</text>
</comment>
<organism evidence="2 3">
    <name type="scientific">Fusarium oligoseptatum</name>
    <dbReference type="NCBI Taxonomy" id="2604345"/>
    <lineage>
        <taxon>Eukaryota</taxon>
        <taxon>Fungi</taxon>
        <taxon>Dikarya</taxon>
        <taxon>Ascomycota</taxon>
        <taxon>Pezizomycotina</taxon>
        <taxon>Sordariomycetes</taxon>
        <taxon>Hypocreomycetidae</taxon>
        <taxon>Hypocreales</taxon>
        <taxon>Nectriaceae</taxon>
        <taxon>Fusarium</taxon>
        <taxon>Fusarium solani species complex</taxon>
    </lineage>
</organism>
<protein>
    <submittedName>
        <fullName evidence="2">Uncharacterized protein</fullName>
    </submittedName>
</protein>
<evidence type="ECO:0000256" key="1">
    <source>
        <dbReference type="SAM" id="Phobius"/>
    </source>
</evidence>